<dbReference type="PRINTS" id="PR00756">
    <property type="entry name" value="ALADIPTASE"/>
</dbReference>
<keyword evidence="5" id="KW-0645">Protease</keyword>
<evidence type="ECO:0000256" key="15">
    <source>
        <dbReference type="ARBA" id="ARBA00023180"/>
    </source>
</evidence>
<keyword evidence="9 17" id="KW-0862">Zinc</keyword>
<proteinExistence type="inferred from homology"/>
<feature type="domain" description="Aminopeptidase N-like N-terminal" evidence="22">
    <location>
        <begin position="160"/>
        <end position="354"/>
    </location>
</feature>
<dbReference type="CDD" id="cd09601">
    <property type="entry name" value="M1_APN-Q_like"/>
    <property type="match status" value="1"/>
</dbReference>
<dbReference type="GO" id="GO:0006508">
    <property type="term" value="P:proteolysis"/>
    <property type="evidence" value="ECO:0007669"/>
    <property type="project" value="UniProtKB-KW"/>
</dbReference>
<keyword evidence="10" id="KW-0735">Signal-anchor</keyword>
<evidence type="ECO:0000259" key="20">
    <source>
        <dbReference type="Pfam" id="PF01433"/>
    </source>
</evidence>
<dbReference type="GO" id="GO:0005737">
    <property type="term" value="C:cytoplasm"/>
    <property type="evidence" value="ECO:0007669"/>
    <property type="project" value="TreeGrafter"/>
</dbReference>
<keyword evidence="13 19" id="KW-0472">Membrane</keyword>
<dbReference type="GO" id="GO:0043171">
    <property type="term" value="P:peptide catabolic process"/>
    <property type="evidence" value="ECO:0007669"/>
    <property type="project" value="TreeGrafter"/>
</dbReference>
<feature type="binding site" evidence="17">
    <location>
        <position position="484"/>
    </location>
    <ligand>
        <name>Zn(2+)</name>
        <dbReference type="ChEBI" id="CHEBI:29105"/>
        <note>catalytic</note>
    </ligand>
</feature>
<keyword evidence="14" id="KW-1015">Disulfide bond</keyword>
<evidence type="ECO:0000313" key="23">
    <source>
        <dbReference type="EMBL" id="KAK3107389.1"/>
    </source>
</evidence>
<dbReference type="Gene3D" id="1.10.390.10">
    <property type="entry name" value="Neutral Protease Domain 2"/>
    <property type="match status" value="1"/>
</dbReference>
<dbReference type="Gene3D" id="2.60.40.1910">
    <property type="match status" value="1"/>
</dbReference>
<dbReference type="Pfam" id="PF01433">
    <property type="entry name" value="Peptidase_M1"/>
    <property type="match status" value="1"/>
</dbReference>
<evidence type="ECO:0000256" key="10">
    <source>
        <dbReference type="ARBA" id="ARBA00022968"/>
    </source>
</evidence>
<dbReference type="AlphaFoldDB" id="A0AA89CAV8"/>
<evidence type="ECO:0000256" key="3">
    <source>
        <dbReference type="ARBA" id="ARBA00010136"/>
    </source>
</evidence>
<dbReference type="Pfam" id="PF17900">
    <property type="entry name" value="Peptidase_M1_N"/>
    <property type="match status" value="1"/>
</dbReference>
<evidence type="ECO:0000259" key="22">
    <source>
        <dbReference type="Pfam" id="PF17900"/>
    </source>
</evidence>
<dbReference type="FunFam" id="1.25.50.20:FF:000001">
    <property type="entry name" value="Aminopeptidase"/>
    <property type="match status" value="1"/>
</dbReference>
<evidence type="ECO:0000256" key="14">
    <source>
        <dbReference type="ARBA" id="ARBA00023157"/>
    </source>
</evidence>
<evidence type="ECO:0000256" key="12">
    <source>
        <dbReference type="ARBA" id="ARBA00023049"/>
    </source>
</evidence>
<evidence type="ECO:0000256" key="17">
    <source>
        <dbReference type="PIRSR" id="PIRSR634016-3"/>
    </source>
</evidence>
<feature type="domain" description="ERAP1-like C-terminal" evidence="21">
    <location>
        <begin position="698"/>
        <end position="1000"/>
    </location>
</feature>
<keyword evidence="15" id="KW-0325">Glycoprotein</keyword>
<dbReference type="InterPro" id="IPR027268">
    <property type="entry name" value="Peptidase_M4/M1_CTD_sf"/>
</dbReference>
<dbReference type="PANTHER" id="PTHR11533">
    <property type="entry name" value="PROTEASE M1 ZINC METALLOPROTEASE"/>
    <property type="match status" value="1"/>
</dbReference>
<dbReference type="InterPro" id="IPR001930">
    <property type="entry name" value="Peptidase_M1"/>
</dbReference>
<dbReference type="GO" id="GO:0070006">
    <property type="term" value="F:metalloaminopeptidase activity"/>
    <property type="evidence" value="ECO:0007669"/>
    <property type="project" value="TreeGrafter"/>
</dbReference>
<evidence type="ECO:0000256" key="19">
    <source>
        <dbReference type="SAM" id="Phobius"/>
    </source>
</evidence>
<keyword evidence="7 17" id="KW-0479">Metal-binding</keyword>
<dbReference type="GO" id="GO:0008270">
    <property type="term" value="F:zinc ion binding"/>
    <property type="evidence" value="ECO:0007669"/>
    <property type="project" value="InterPro"/>
</dbReference>
<keyword evidence="11 19" id="KW-1133">Transmembrane helix</keyword>
<dbReference type="GO" id="GO:0042277">
    <property type="term" value="F:peptide binding"/>
    <property type="evidence" value="ECO:0007669"/>
    <property type="project" value="TreeGrafter"/>
</dbReference>
<keyword evidence="8" id="KW-0378">Hydrolase</keyword>
<protein>
    <recommendedName>
        <fullName evidence="25">Aminopeptidase</fullName>
    </recommendedName>
</protein>
<dbReference type="Pfam" id="PF11838">
    <property type="entry name" value="ERAP1_C"/>
    <property type="match status" value="1"/>
</dbReference>
<evidence type="ECO:0000259" key="21">
    <source>
        <dbReference type="Pfam" id="PF11838"/>
    </source>
</evidence>
<dbReference type="FunFam" id="2.60.40.1910:FF:000006">
    <property type="entry name" value="Aminopeptidase"/>
    <property type="match status" value="1"/>
</dbReference>
<dbReference type="InterPro" id="IPR024571">
    <property type="entry name" value="ERAP1-like_C_dom"/>
</dbReference>
<evidence type="ECO:0000256" key="9">
    <source>
        <dbReference type="ARBA" id="ARBA00022833"/>
    </source>
</evidence>
<keyword evidence="12" id="KW-0482">Metalloprotease</keyword>
<dbReference type="InterPro" id="IPR050344">
    <property type="entry name" value="Peptidase_M1_aminopeptidases"/>
</dbReference>
<name>A0AA89CAV8_PINIB</name>
<feature type="active site" description="Proton acceptor" evidence="16">
    <location>
        <position position="462"/>
    </location>
</feature>
<keyword evidence="6 19" id="KW-0812">Transmembrane</keyword>
<accession>A0AA89CAV8</accession>
<dbReference type="InterPro" id="IPR014782">
    <property type="entry name" value="Peptidase_M1_dom"/>
</dbReference>
<evidence type="ECO:0000256" key="13">
    <source>
        <dbReference type="ARBA" id="ARBA00023136"/>
    </source>
</evidence>
<evidence type="ECO:0000256" key="1">
    <source>
        <dbReference type="ARBA" id="ARBA00004236"/>
    </source>
</evidence>
<evidence type="ECO:0000256" key="6">
    <source>
        <dbReference type="ARBA" id="ARBA00022692"/>
    </source>
</evidence>
<dbReference type="SUPFAM" id="SSF55486">
    <property type="entry name" value="Metalloproteases ('zincins'), catalytic domain"/>
    <property type="match status" value="1"/>
</dbReference>
<organism evidence="23 24">
    <name type="scientific">Pinctada imbricata</name>
    <name type="common">Atlantic pearl-oyster</name>
    <name type="synonym">Pinctada martensii</name>
    <dbReference type="NCBI Taxonomy" id="66713"/>
    <lineage>
        <taxon>Eukaryota</taxon>
        <taxon>Metazoa</taxon>
        <taxon>Spiralia</taxon>
        <taxon>Lophotrochozoa</taxon>
        <taxon>Mollusca</taxon>
        <taxon>Bivalvia</taxon>
        <taxon>Autobranchia</taxon>
        <taxon>Pteriomorphia</taxon>
        <taxon>Pterioida</taxon>
        <taxon>Pterioidea</taxon>
        <taxon>Pteriidae</taxon>
        <taxon>Pinctada</taxon>
    </lineage>
</organism>
<evidence type="ECO:0000256" key="11">
    <source>
        <dbReference type="ARBA" id="ARBA00022989"/>
    </source>
</evidence>
<feature type="site" description="Transition state stabilizer" evidence="18">
    <location>
        <position position="547"/>
    </location>
</feature>
<dbReference type="PANTHER" id="PTHR11533:SF294">
    <property type="entry name" value="THYROTROPIN-RELEASING HORMONE-DEGRADING ECTOENZYME"/>
    <property type="match status" value="1"/>
</dbReference>
<dbReference type="InterPro" id="IPR042097">
    <property type="entry name" value="Aminopeptidase_N-like_N_sf"/>
</dbReference>
<evidence type="ECO:0000313" key="24">
    <source>
        <dbReference type="Proteomes" id="UP001186944"/>
    </source>
</evidence>
<dbReference type="GO" id="GO:0005886">
    <property type="term" value="C:plasma membrane"/>
    <property type="evidence" value="ECO:0007669"/>
    <property type="project" value="UniProtKB-SubCell"/>
</dbReference>
<dbReference type="InterPro" id="IPR045357">
    <property type="entry name" value="Aminopeptidase_N-like_N"/>
</dbReference>
<feature type="domain" description="Peptidase M1 membrane alanine aminopeptidase" evidence="20">
    <location>
        <begin position="390"/>
        <end position="612"/>
    </location>
</feature>
<dbReference type="SUPFAM" id="SSF63737">
    <property type="entry name" value="Leukotriene A4 hydrolase N-terminal domain"/>
    <property type="match status" value="1"/>
</dbReference>
<sequence>MSYRMRQDFDGVSEPSFNGGSKMTLVHDNTSWDRDRSDSGCYIKASTGFVLVFLAVAIAVGVGVIVAFAGPQKDGFTCNCGDSNGNGNSQGQVGCPTIPPTEEPTPCPEVPCPTCPSMTPGTGMTSQMTSAAGVTTTTMMMPTTTSMPMPESARLPRHLVPIHYDVKIRPDIFHASPLDFSNPGYVKMTFRCVMATNNITLHINKINVTRNTIHVMTEDGSAGPNVTMVTEDSRLQFIIIQVNTTMSVGRTYHVEMNFTGEVNNDLDGLYYSSFKRDNKDTYLAITQFQPTDARKAFPCMDEPGLKATFNITMERRTQNNYITLSNMPIIDTYNSTDGFVADVYQITPIMPTYLLAFSVNDFVYEKGMSDKNVTFRSYAQNEDFLRLNYSRDVGIKILEAFEGYFEIDYPLPKVDQIAIPDFSAGAMENWGLITYRSTYLLYDANLTTSAQELRIVEIITHELAHMWFGNIISPAWWDDLWLNEGFASFLESVGMNLIHPEWKVFDWFGIYVMHGAFRADSLPTSRPIYKMVEFPGEINSLFDTITYSKGASVIRMMWHFLGEETFRLGLKSYINANLYGSVTHDELWEALSNETRKAGGAGVDVKAIMDTWILQRNYPIVMVTREGGNIRIRQERYVIGNTTVDLEPTSPFHYEWNVPFTFTYEGEADFNKTSDDVVWLYTSDPNKQITASIGLNDWILGNIQQNGYYRVNYETENWDKLITQLKTDHTVIHGSNRAQLIDDIWALQQAQKVSISHALQIFEYLRSETEYSPWYAALSELSFLERMIRRRASYGTFEKMMRYKLEVIFKSIGMMRQENENINVRLLRSYIVQEACQFHIENCTRVALEEFNKWRNDTDNYFIDPDIKPTVLCTAVRETGSDEWDFLFEHYQNSTASEQTIIRGALACSRQDWILNRFLDYSIDETKIRKQDARLVIQSVGANPAGLYKAWSFVINNWNYLLTEYGLGFGSLNRILSSLTASFHTEFEKSQVEYLRRIHPADESQQVSFDATLASIDNNIEWAKNNMAAVEDWLTQFEQYP</sequence>
<feature type="binding site" evidence="17">
    <location>
        <position position="465"/>
    </location>
    <ligand>
        <name>Zn(2+)</name>
        <dbReference type="ChEBI" id="CHEBI:29105"/>
        <note>catalytic</note>
    </ligand>
</feature>
<feature type="binding site" evidence="17">
    <location>
        <position position="461"/>
    </location>
    <ligand>
        <name>Zn(2+)</name>
        <dbReference type="ChEBI" id="CHEBI:29105"/>
        <note>catalytic</note>
    </ligand>
</feature>
<evidence type="ECO:0000256" key="18">
    <source>
        <dbReference type="PIRSR" id="PIRSR634016-4"/>
    </source>
</evidence>
<keyword evidence="24" id="KW-1185">Reference proteome</keyword>
<comment type="subcellular location">
    <subcellularLocation>
        <location evidence="1">Cell membrane</location>
    </subcellularLocation>
    <subcellularLocation>
        <location evidence="2">Membrane</location>
        <topology evidence="2">Single-pass type II membrane protein</topology>
    </subcellularLocation>
</comment>
<comment type="cofactor">
    <cofactor evidence="17">
        <name>Zn(2+)</name>
        <dbReference type="ChEBI" id="CHEBI:29105"/>
    </cofactor>
    <text evidence="17">Binds 1 zinc ion per subunit.</text>
</comment>
<dbReference type="Gene3D" id="2.60.40.1730">
    <property type="entry name" value="tricorn interacting facor f3 domain"/>
    <property type="match status" value="1"/>
</dbReference>
<evidence type="ECO:0000256" key="4">
    <source>
        <dbReference type="ARBA" id="ARBA00022475"/>
    </source>
</evidence>
<dbReference type="Gene3D" id="1.25.50.20">
    <property type="match status" value="1"/>
</dbReference>
<gene>
    <name evidence="23" type="ORF">FSP39_013558</name>
</gene>
<evidence type="ECO:0000256" key="5">
    <source>
        <dbReference type="ARBA" id="ARBA00022670"/>
    </source>
</evidence>
<evidence type="ECO:0000256" key="7">
    <source>
        <dbReference type="ARBA" id="ARBA00022723"/>
    </source>
</evidence>
<dbReference type="InterPro" id="IPR034016">
    <property type="entry name" value="M1_APN-typ"/>
</dbReference>
<evidence type="ECO:0000256" key="8">
    <source>
        <dbReference type="ARBA" id="ARBA00022801"/>
    </source>
</evidence>
<feature type="transmembrane region" description="Helical" evidence="19">
    <location>
        <begin position="49"/>
        <end position="70"/>
    </location>
</feature>
<evidence type="ECO:0000256" key="16">
    <source>
        <dbReference type="PIRSR" id="PIRSR634016-1"/>
    </source>
</evidence>
<dbReference type="FunFam" id="2.60.40.1730:FF:000012">
    <property type="entry name" value="Aminopeptidase N"/>
    <property type="match status" value="1"/>
</dbReference>
<dbReference type="Proteomes" id="UP001186944">
    <property type="component" value="Unassembled WGS sequence"/>
</dbReference>
<dbReference type="FunFam" id="1.10.390.10:FF:000016">
    <property type="entry name" value="Glutamyl aminopeptidase"/>
    <property type="match status" value="1"/>
</dbReference>
<comment type="caution">
    <text evidence="23">The sequence shown here is derived from an EMBL/GenBank/DDBJ whole genome shotgun (WGS) entry which is preliminary data.</text>
</comment>
<comment type="similarity">
    <text evidence="3">Belongs to the peptidase M1 family.</text>
</comment>
<evidence type="ECO:0000256" key="2">
    <source>
        <dbReference type="ARBA" id="ARBA00004606"/>
    </source>
</evidence>
<keyword evidence="4" id="KW-1003">Cell membrane</keyword>
<evidence type="ECO:0008006" key="25">
    <source>
        <dbReference type="Google" id="ProtNLM"/>
    </source>
</evidence>
<reference evidence="23" key="1">
    <citation type="submission" date="2019-08" db="EMBL/GenBank/DDBJ databases">
        <title>The improved chromosome-level genome for the pearl oyster Pinctada fucata martensii using PacBio sequencing and Hi-C.</title>
        <authorList>
            <person name="Zheng Z."/>
        </authorList>
    </citation>
    <scope>NUCLEOTIDE SEQUENCE</scope>
    <source>
        <strain evidence="23">ZZ-2019</strain>
        <tissue evidence="23">Adductor muscle</tissue>
    </source>
</reference>
<dbReference type="EMBL" id="VSWD01000002">
    <property type="protein sequence ID" value="KAK3107389.1"/>
    <property type="molecule type" value="Genomic_DNA"/>
</dbReference>
<dbReference type="GO" id="GO:0005615">
    <property type="term" value="C:extracellular space"/>
    <property type="evidence" value="ECO:0007669"/>
    <property type="project" value="TreeGrafter"/>
</dbReference>